<protein>
    <submittedName>
        <fullName evidence="1">Uncharacterized protein</fullName>
    </submittedName>
</protein>
<evidence type="ECO:0000313" key="1">
    <source>
        <dbReference type="EMBL" id="UUZ45945.1"/>
    </source>
</evidence>
<gene>
    <name evidence="1" type="ORF">LP422_08745</name>
</gene>
<dbReference type="Proteomes" id="UP001059663">
    <property type="component" value="Chromosome"/>
</dbReference>
<accession>A0AC61U7D4</accession>
<reference evidence="1" key="1">
    <citation type="submission" date="2021-11" db="EMBL/GenBank/DDBJ databases">
        <title>Study of the species diversity of bacterial strains isolated from a unique natural object - Shulgan-Tash cave (Bashkiria).</title>
        <authorList>
            <person name="Sazanova A.L."/>
            <person name="Chirak E.R."/>
            <person name="Safronova V.I."/>
        </authorList>
    </citation>
    <scope>NUCLEOTIDE SEQUENCE</scope>
    <source>
        <strain evidence="1">P1</strain>
    </source>
</reference>
<name>A0AC61U7D4_9MICO</name>
<proteinExistence type="predicted"/>
<dbReference type="EMBL" id="CP087977">
    <property type="protein sequence ID" value="UUZ45945.1"/>
    <property type="molecule type" value="Genomic_DNA"/>
</dbReference>
<sequence>MTTYLLTANPSKWPEGSSDPHFVADQAERFASGEELTSSEWATNTKHGHVAGERVYLLVQGEGPRGIIASGHLASGTTEPGPHWRGDGSLATYVQIDWDAFLPIDDVLPTPELIAAAPETAWQPNSSGTRVKPADEEAVESAWQAHLEALGPGPVGGDPTTPPEDDDIERSYREAKRLVRGHQRRFRQLLLKHYPAECAYCGLDVLQVLEAAHLEADSKGGLPTKENGRLMCANHHRAYDAKLLTWTGTEFTPTHGAAVVLPAPSP</sequence>
<organism evidence="1 2">
    <name type="scientific">Janibacter limosus</name>
    <dbReference type="NCBI Taxonomy" id="53458"/>
    <lineage>
        <taxon>Bacteria</taxon>
        <taxon>Bacillati</taxon>
        <taxon>Actinomycetota</taxon>
        <taxon>Actinomycetes</taxon>
        <taxon>Micrococcales</taxon>
        <taxon>Intrasporangiaceae</taxon>
        <taxon>Janibacter</taxon>
    </lineage>
</organism>
<evidence type="ECO:0000313" key="2">
    <source>
        <dbReference type="Proteomes" id="UP001059663"/>
    </source>
</evidence>